<proteinExistence type="inferred from homology"/>
<keyword evidence="2 6" id="KW-0540">Nuclease</keyword>
<dbReference type="InterPro" id="IPR002716">
    <property type="entry name" value="PIN_dom"/>
</dbReference>
<dbReference type="InterPro" id="IPR022907">
    <property type="entry name" value="VapC_family"/>
</dbReference>
<reference evidence="8" key="1">
    <citation type="submission" date="2021-02" db="EMBL/GenBank/DDBJ databases">
        <title>Natrosporangium hydrolyticum gen. nov., sp. nov, a haloalkaliphilic actinobacterium from a soda solonchak soil.</title>
        <authorList>
            <person name="Sorokin D.Y."/>
            <person name="Khijniak T.V."/>
            <person name="Zakharycheva A.P."/>
            <person name="Boueva O.V."/>
            <person name="Ariskina E.V."/>
            <person name="Hahnke R.L."/>
            <person name="Bunk B."/>
            <person name="Sproer C."/>
            <person name="Schumann P."/>
            <person name="Evtushenko L.I."/>
            <person name="Kublanov I.V."/>
        </authorList>
    </citation>
    <scope>NUCLEOTIDE SEQUENCE</scope>
    <source>
        <strain evidence="8">DSM 106523</strain>
    </source>
</reference>
<evidence type="ECO:0000256" key="1">
    <source>
        <dbReference type="ARBA" id="ARBA00022649"/>
    </source>
</evidence>
<protein>
    <recommendedName>
        <fullName evidence="6">Ribonuclease VapC</fullName>
        <shortName evidence="6">RNase VapC</shortName>
        <ecNumber evidence="6">3.1.-.-</ecNumber>
    </recommendedName>
    <alternativeName>
        <fullName evidence="6">Toxin VapC</fullName>
    </alternativeName>
</protein>
<comment type="function">
    <text evidence="6">Toxic component of a toxin-antitoxin (TA) system. An RNase.</text>
</comment>
<evidence type="ECO:0000256" key="5">
    <source>
        <dbReference type="ARBA" id="ARBA00022842"/>
    </source>
</evidence>
<dbReference type="SUPFAM" id="SSF88723">
    <property type="entry name" value="PIN domain-like"/>
    <property type="match status" value="1"/>
</dbReference>
<keyword evidence="4 6" id="KW-0378">Hydrolase</keyword>
<evidence type="ECO:0000259" key="7">
    <source>
        <dbReference type="Pfam" id="PF01850"/>
    </source>
</evidence>
<evidence type="ECO:0000313" key="9">
    <source>
        <dbReference type="Proteomes" id="UP000662857"/>
    </source>
</evidence>
<comment type="cofactor">
    <cofactor evidence="6">
        <name>Mg(2+)</name>
        <dbReference type="ChEBI" id="CHEBI:18420"/>
    </cofactor>
</comment>
<dbReference type="KEGG" id="nhy:JQS43_07360"/>
<comment type="similarity">
    <text evidence="6">Belongs to the PINc/VapC protein family.</text>
</comment>
<gene>
    <name evidence="6" type="primary">vapC</name>
    <name evidence="8" type="ORF">JQS43_07360</name>
</gene>
<evidence type="ECO:0000256" key="2">
    <source>
        <dbReference type="ARBA" id="ARBA00022722"/>
    </source>
</evidence>
<dbReference type="RefSeq" id="WP_239678317.1">
    <property type="nucleotide sequence ID" value="NZ_CP070499.1"/>
</dbReference>
<evidence type="ECO:0000313" key="8">
    <source>
        <dbReference type="EMBL" id="QSB16113.1"/>
    </source>
</evidence>
<sequence length="138" mass="15015">MAGRTFLDTSVFIYAVDQSVPDKQKRAQEILLSTAGITISTQVLNEFYSAVTRRLKPAMPPPLAATAVETMARYLCVPTDAELVVRAIRSGQRWHLSHWDALVVEAARQAGCTRLFSEDLATGASYGGVTIENPFANG</sequence>
<dbReference type="GO" id="GO:0090729">
    <property type="term" value="F:toxin activity"/>
    <property type="evidence" value="ECO:0007669"/>
    <property type="project" value="UniProtKB-KW"/>
</dbReference>
<dbReference type="GO" id="GO:0000287">
    <property type="term" value="F:magnesium ion binding"/>
    <property type="evidence" value="ECO:0007669"/>
    <property type="project" value="UniProtKB-UniRule"/>
</dbReference>
<evidence type="ECO:0000256" key="4">
    <source>
        <dbReference type="ARBA" id="ARBA00022801"/>
    </source>
</evidence>
<dbReference type="EC" id="3.1.-.-" evidence="6"/>
<evidence type="ECO:0000256" key="6">
    <source>
        <dbReference type="HAMAP-Rule" id="MF_00265"/>
    </source>
</evidence>
<evidence type="ECO:0000256" key="3">
    <source>
        <dbReference type="ARBA" id="ARBA00022723"/>
    </source>
</evidence>
<accession>A0A895YLC8</accession>
<dbReference type="Gene3D" id="3.40.50.1010">
    <property type="entry name" value="5'-nuclease"/>
    <property type="match status" value="1"/>
</dbReference>
<keyword evidence="5 6" id="KW-0460">Magnesium</keyword>
<keyword evidence="6" id="KW-0800">Toxin</keyword>
<keyword evidence="9" id="KW-1185">Reference proteome</keyword>
<feature type="binding site" evidence="6">
    <location>
        <position position="8"/>
    </location>
    <ligand>
        <name>Mg(2+)</name>
        <dbReference type="ChEBI" id="CHEBI:18420"/>
    </ligand>
</feature>
<dbReference type="AlphaFoldDB" id="A0A895YLC8"/>
<keyword evidence="1 6" id="KW-1277">Toxin-antitoxin system</keyword>
<name>A0A895YLC8_9ACTN</name>
<dbReference type="CDD" id="cd18692">
    <property type="entry name" value="PIN_VapC-like"/>
    <property type="match status" value="1"/>
</dbReference>
<keyword evidence="3 6" id="KW-0479">Metal-binding</keyword>
<dbReference type="GO" id="GO:0016787">
    <property type="term" value="F:hydrolase activity"/>
    <property type="evidence" value="ECO:0007669"/>
    <property type="project" value="UniProtKB-KW"/>
</dbReference>
<dbReference type="Pfam" id="PF01850">
    <property type="entry name" value="PIN"/>
    <property type="match status" value="1"/>
</dbReference>
<dbReference type="EMBL" id="CP070499">
    <property type="protein sequence ID" value="QSB16113.1"/>
    <property type="molecule type" value="Genomic_DNA"/>
</dbReference>
<dbReference type="GO" id="GO:0004540">
    <property type="term" value="F:RNA nuclease activity"/>
    <property type="evidence" value="ECO:0007669"/>
    <property type="project" value="InterPro"/>
</dbReference>
<organism evidence="8 9">
    <name type="scientific">Natronosporangium hydrolyticum</name>
    <dbReference type="NCBI Taxonomy" id="2811111"/>
    <lineage>
        <taxon>Bacteria</taxon>
        <taxon>Bacillati</taxon>
        <taxon>Actinomycetota</taxon>
        <taxon>Actinomycetes</taxon>
        <taxon>Micromonosporales</taxon>
        <taxon>Micromonosporaceae</taxon>
        <taxon>Natronosporangium</taxon>
    </lineage>
</organism>
<dbReference type="Proteomes" id="UP000662857">
    <property type="component" value="Chromosome"/>
</dbReference>
<feature type="binding site" evidence="6">
    <location>
        <position position="100"/>
    </location>
    <ligand>
        <name>Mg(2+)</name>
        <dbReference type="ChEBI" id="CHEBI:18420"/>
    </ligand>
</feature>
<feature type="domain" description="PIN" evidence="7">
    <location>
        <begin position="6"/>
        <end position="119"/>
    </location>
</feature>
<dbReference type="HAMAP" id="MF_00265">
    <property type="entry name" value="VapC_Nob1"/>
    <property type="match status" value="1"/>
</dbReference>
<dbReference type="InterPro" id="IPR029060">
    <property type="entry name" value="PIN-like_dom_sf"/>
</dbReference>